<dbReference type="AlphaFoldDB" id="A0A7W6DPJ6"/>
<dbReference type="SMART" id="SM00421">
    <property type="entry name" value="HTH_LUXR"/>
    <property type="match status" value="1"/>
</dbReference>
<dbReference type="CDD" id="cd06170">
    <property type="entry name" value="LuxR_C_like"/>
    <property type="match status" value="1"/>
</dbReference>
<dbReference type="PROSITE" id="PS50043">
    <property type="entry name" value="HTH_LUXR_2"/>
    <property type="match status" value="1"/>
</dbReference>
<dbReference type="Gene3D" id="3.40.50.2300">
    <property type="match status" value="1"/>
</dbReference>
<evidence type="ECO:0000256" key="2">
    <source>
        <dbReference type="ARBA" id="ARBA00023125"/>
    </source>
</evidence>
<dbReference type="PROSITE" id="PS50110">
    <property type="entry name" value="RESPONSE_REGULATORY"/>
    <property type="match status" value="1"/>
</dbReference>
<keyword evidence="1 3" id="KW-0597">Phosphoprotein</keyword>
<evidence type="ECO:0000259" key="4">
    <source>
        <dbReference type="PROSITE" id="PS50043"/>
    </source>
</evidence>
<feature type="domain" description="Response regulatory" evidence="5">
    <location>
        <begin position="14"/>
        <end position="131"/>
    </location>
</feature>
<comment type="caution">
    <text evidence="6">The sequence shown here is derived from an EMBL/GenBank/DDBJ whole genome shotgun (WGS) entry which is preliminary data.</text>
</comment>
<evidence type="ECO:0000259" key="5">
    <source>
        <dbReference type="PROSITE" id="PS50110"/>
    </source>
</evidence>
<feature type="domain" description="HTH luxR-type" evidence="4">
    <location>
        <begin position="155"/>
        <end position="220"/>
    </location>
</feature>
<dbReference type="GO" id="GO:0000160">
    <property type="term" value="P:phosphorelay signal transduction system"/>
    <property type="evidence" value="ECO:0007669"/>
    <property type="project" value="InterPro"/>
</dbReference>
<accession>A0A7W6DPJ6</accession>
<dbReference type="Pfam" id="PF00196">
    <property type="entry name" value="GerE"/>
    <property type="match status" value="1"/>
</dbReference>
<organism evidence="6 7">
    <name type="scientific">Sagittula marina</name>
    <dbReference type="NCBI Taxonomy" id="943940"/>
    <lineage>
        <taxon>Bacteria</taxon>
        <taxon>Pseudomonadati</taxon>
        <taxon>Pseudomonadota</taxon>
        <taxon>Alphaproteobacteria</taxon>
        <taxon>Rhodobacterales</taxon>
        <taxon>Roseobacteraceae</taxon>
        <taxon>Sagittula</taxon>
    </lineage>
</organism>
<reference evidence="6 7" key="1">
    <citation type="submission" date="2020-08" db="EMBL/GenBank/DDBJ databases">
        <title>Genomic Encyclopedia of Type Strains, Phase IV (KMG-IV): sequencing the most valuable type-strain genomes for metagenomic binning, comparative biology and taxonomic classification.</title>
        <authorList>
            <person name="Goeker M."/>
        </authorList>
    </citation>
    <scope>NUCLEOTIDE SEQUENCE [LARGE SCALE GENOMIC DNA]</scope>
    <source>
        <strain evidence="6 7">DSM 102235</strain>
    </source>
</reference>
<dbReference type="PROSITE" id="PS00622">
    <property type="entry name" value="HTH_LUXR_1"/>
    <property type="match status" value="1"/>
</dbReference>
<evidence type="ECO:0000256" key="3">
    <source>
        <dbReference type="PROSITE-ProRule" id="PRU00169"/>
    </source>
</evidence>
<dbReference type="GO" id="GO:0003677">
    <property type="term" value="F:DNA binding"/>
    <property type="evidence" value="ECO:0007669"/>
    <property type="project" value="UniProtKB-KW"/>
</dbReference>
<dbReference type="Pfam" id="PF00072">
    <property type="entry name" value="Response_reg"/>
    <property type="match status" value="1"/>
</dbReference>
<name>A0A7W6DPJ6_9RHOB</name>
<sequence>MNTAAQAEITPPIKALVVDDHPLFCDALTLTLQSIADFQEIRTSGTLEQALEVLAQDQAIGFIVLDLNLPDVNGLDGLVRLRNANARAPILVASSMADNTMIAHALKAGANGFVPKHSQRSVFRRAFEAVTSGRAFVPDGFIDPAGGHSTDSDTALARLASLTNQQARILHLICEGKLNKQIAFDLSIAETTVKAHVTAIMRKLGVHSRTQAVLVSQEARFSNAAESGFRKDLPSGL</sequence>
<dbReference type="SMART" id="SM00448">
    <property type="entry name" value="REC"/>
    <property type="match status" value="1"/>
</dbReference>
<dbReference type="RefSeq" id="WP_183964775.1">
    <property type="nucleotide sequence ID" value="NZ_BAABBZ010000059.1"/>
</dbReference>
<gene>
    <name evidence="6" type="ORF">GGQ68_001660</name>
</gene>
<evidence type="ECO:0000256" key="1">
    <source>
        <dbReference type="ARBA" id="ARBA00022553"/>
    </source>
</evidence>
<feature type="modified residue" description="4-aspartylphosphate" evidence="3">
    <location>
        <position position="66"/>
    </location>
</feature>
<dbReference type="EMBL" id="JACIEJ010000003">
    <property type="protein sequence ID" value="MBB3985331.1"/>
    <property type="molecule type" value="Genomic_DNA"/>
</dbReference>
<dbReference type="PRINTS" id="PR00038">
    <property type="entry name" value="HTHLUXR"/>
</dbReference>
<keyword evidence="2 6" id="KW-0238">DNA-binding</keyword>
<dbReference type="InterPro" id="IPR036388">
    <property type="entry name" value="WH-like_DNA-bd_sf"/>
</dbReference>
<dbReference type="InterPro" id="IPR058245">
    <property type="entry name" value="NreC/VraR/RcsB-like_REC"/>
</dbReference>
<dbReference type="PANTHER" id="PTHR45566">
    <property type="entry name" value="HTH-TYPE TRANSCRIPTIONAL REGULATOR YHJB-RELATED"/>
    <property type="match status" value="1"/>
</dbReference>
<dbReference type="PANTHER" id="PTHR45566:SF1">
    <property type="entry name" value="HTH-TYPE TRANSCRIPTIONAL REGULATOR YHJB-RELATED"/>
    <property type="match status" value="1"/>
</dbReference>
<dbReference type="Gene3D" id="1.10.10.10">
    <property type="entry name" value="Winged helix-like DNA-binding domain superfamily/Winged helix DNA-binding domain"/>
    <property type="match status" value="1"/>
</dbReference>
<dbReference type="SUPFAM" id="SSF52172">
    <property type="entry name" value="CheY-like"/>
    <property type="match status" value="1"/>
</dbReference>
<protein>
    <submittedName>
        <fullName evidence="6">DNA-binding NarL/FixJ family response regulator</fullName>
    </submittedName>
</protein>
<dbReference type="GO" id="GO:0006355">
    <property type="term" value="P:regulation of DNA-templated transcription"/>
    <property type="evidence" value="ECO:0007669"/>
    <property type="project" value="InterPro"/>
</dbReference>
<keyword evidence="7" id="KW-1185">Reference proteome</keyword>
<dbReference type="InterPro" id="IPR001789">
    <property type="entry name" value="Sig_transdc_resp-reg_receiver"/>
</dbReference>
<evidence type="ECO:0000313" key="7">
    <source>
        <dbReference type="Proteomes" id="UP000541426"/>
    </source>
</evidence>
<dbReference type="InterPro" id="IPR000792">
    <property type="entry name" value="Tscrpt_reg_LuxR_C"/>
</dbReference>
<dbReference type="InterPro" id="IPR016032">
    <property type="entry name" value="Sig_transdc_resp-reg_C-effctor"/>
</dbReference>
<dbReference type="InterPro" id="IPR051015">
    <property type="entry name" value="EvgA-like"/>
</dbReference>
<dbReference type="CDD" id="cd17535">
    <property type="entry name" value="REC_NarL-like"/>
    <property type="match status" value="1"/>
</dbReference>
<dbReference type="Proteomes" id="UP000541426">
    <property type="component" value="Unassembled WGS sequence"/>
</dbReference>
<dbReference type="SUPFAM" id="SSF46894">
    <property type="entry name" value="C-terminal effector domain of the bipartite response regulators"/>
    <property type="match status" value="1"/>
</dbReference>
<evidence type="ECO:0000313" key="6">
    <source>
        <dbReference type="EMBL" id="MBB3985331.1"/>
    </source>
</evidence>
<proteinExistence type="predicted"/>
<dbReference type="InterPro" id="IPR011006">
    <property type="entry name" value="CheY-like_superfamily"/>
</dbReference>